<keyword evidence="4" id="KW-0175">Coiled coil</keyword>
<evidence type="ECO:0000256" key="2">
    <source>
        <dbReference type="ARBA" id="ARBA00023125"/>
    </source>
</evidence>
<dbReference type="InterPro" id="IPR047057">
    <property type="entry name" value="MerR_fam"/>
</dbReference>
<feature type="coiled-coil region" evidence="4">
    <location>
        <begin position="88"/>
        <end position="118"/>
    </location>
</feature>
<dbReference type="InterPro" id="IPR009061">
    <property type="entry name" value="DNA-bd_dom_put_sf"/>
</dbReference>
<keyword evidence="3" id="KW-0804">Transcription</keyword>
<dbReference type="RefSeq" id="WP_244412053.1">
    <property type="nucleotide sequence ID" value="NZ_AP025564.1"/>
</dbReference>
<evidence type="ECO:0000313" key="7">
    <source>
        <dbReference type="Proteomes" id="UP001320544"/>
    </source>
</evidence>
<dbReference type="EMBL" id="AP025564">
    <property type="protein sequence ID" value="BDE95810.1"/>
    <property type="molecule type" value="Genomic_DNA"/>
</dbReference>
<feature type="domain" description="HTH merR-type" evidence="5">
    <location>
        <begin position="6"/>
        <end position="75"/>
    </location>
</feature>
<dbReference type="CDD" id="cd00592">
    <property type="entry name" value="HTH_MerR-like"/>
    <property type="match status" value="1"/>
</dbReference>
<dbReference type="Gene3D" id="1.10.1660.10">
    <property type="match status" value="1"/>
</dbReference>
<evidence type="ECO:0000256" key="1">
    <source>
        <dbReference type="ARBA" id="ARBA00023015"/>
    </source>
</evidence>
<evidence type="ECO:0000259" key="5">
    <source>
        <dbReference type="PROSITE" id="PS50937"/>
    </source>
</evidence>
<dbReference type="InterPro" id="IPR000551">
    <property type="entry name" value="MerR-type_HTH_dom"/>
</dbReference>
<keyword evidence="7" id="KW-1185">Reference proteome</keyword>
<dbReference type="PROSITE" id="PS00552">
    <property type="entry name" value="HTH_MERR_1"/>
    <property type="match status" value="1"/>
</dbReference>
<organism evidence="6 7">
    <name type="scientific">Raoultibacter timonensis</name>
    <dbReference type="NCBI Taxonomy" id="1907662"/>
    <lineage>
        <taxon>Bacteria</taxon>
        <taxon>Bacillati</taxon>
        <taxon>Actinomycetota</taxon>
        <taxon>Coriobacteriia</taxon>
        <taxon>Eggerthellales</taxon>
        <taxon>Eggerthellaceae</taxon>
        <taxon>Raoultibacter</taxon>
    </lineage>
</organism>
<name>A0ABM7WHR1_9ACTN</name>
<protein>
    <submittedName>
        <fullName evidence="6">MerR family transcriptional regulator</fullName>
    </submittedName>
</protein>
<evidence type="ECO:0000256" key="4">
    <source>
        <dbReference type="SAM" id="Coils"/>
    </source>
</evidence>
<keyword evidence="1" id="KW-0805">Transcription regulation</keyword>
<evidence type="ECO:0000313" key="6">
    <source>
        <dbReference type="EMBL" id="BDE95810.1"/>
    </source>
</evidence>
<dbReference type="PROSITE" id="PS50937">
    <property type="entry name" value="HTH_MERR_2"/>
    <property type="match status" value="1"/>
</dbReference>
<sequence length="256" mass="29073">MEPAKRYDIGDAARYLDVAPSTLRYWESEGLVRTERNPENDYRQYSLHSLIDASEIAFYRKLGVSVKELKGYHDLTIEALDDTLERTATDLARRIAELDSMKLQLEKQQELNAIAKDLAEHGARFSAPAVTQLRALDYRMPEIWQLLVSEPWRYGILIEAAHPETIVEALADTDLPDASPLWKKTPDAAHRPCLECLLRVSLDASESTASSLFEEARRQGIRPSRLVGSYLLSATEPSGGQRYDYYRAWIIGESRT</sequence>
<reference evidence="6 7" key="1">
    <citation type="submission" date="2022-01" db="EMBL/GenBank/DDBJ databases">
        <title>Novel bile acid biosynthetic pathways are enriched in the microbiome of centenarians.</title>
        <authorList>
            <person name="Sato Y."/>
            <person name="Atarashi K."/>
            <person name="Plichta R.D."/>
            <person name="Arai Y."/>
            <person name="Sasajima S."/>
            <person name="Kearney M.S."/>
            <person name="Suda W."/>
            <person name="Takeshita K."/>
            <person name="Sasaki T."/>
            <person name="Okamoto S."/>
            <person name="Skelly N.A."/>
            <person name="Okamura Y."/>
            <person name="Vlamakis H."/>
            <person name="Li Y."/>
            <person name="Tanoue T."/>
            <person name="Takei H."/>
            <person name="Nittono H."/>
            <person name="Narushima S."/>
            <person name="Irie J."/>
            <person name="Itoh H."/>
            <person name="Moriya K."/>
            <person name="Sugiura Y."/>
            <person name="Suematsu M."/>
            <person name="Moritoki N."/>
            <person name="Shibata S."/>
            <person name="Littman R.D."/>
            <person name="Fischbach A.M."/>
            <person name="Uwamino Y."/>
            <person name="Inoue T."/>
            <person name="Honda A."/>
            <person name="Hattori M."/>
            <person name="Murai T."/>
            <person name="Xavier J.R."/>
            <person name="Hirose N."/>
            <person name="Honda K."/>
        </authorList>
    </citation>
    <scope>NUCLEOTIDE SEQUENCE [LARGE SCALE GENOMIC DNA]</scope>
    <source>
        <strain evidence="6 7">CE91-St30</strain>
    </source>
</reference>
<gene>
    <name evidence="6" type="ORF">CE91St30_11430</name>
</gene>
<keyword evidence="2" id="KW-0238">DNA-binding</keyword>
<dbReference type="Pfam" id="PF00376">
    <property type="entry name" value="MerR"/>
    <property type="match status" value="1"/>
</dbReference>
<dbReference type="PANTHER" id="PTHR30204:SF94">
    <property type="entry name" value="HEAVY METAL-DEPENDENT TRANSCRIPTIONAL REGULATOR HI_0293-RELATED"/>
    <property type="match status" value="1"/>
</dbReference>
<evidence type="ECO:0000256" key="3">
    <source>
        <dbReference type="ARBA" id="ARBA00023163"/>
    </source>
</evidence>
<dbReference type="Proteomes" id="UP001320544">
    <property type="component" value="Chromosome"/>
</dbReference>
<proteinExistence type="predicted"/>
<accession>A0ABM7WHR1</accession>
<dbReference type="PANTHER" id="PTHR30204">
    <property type="entry name" value="REDOX-CYCLING DRUG-SENSING TRANSCRIPTIONAL ACTIVATOR SOXR"/>
    <property type="match status" value="1"/>
</dbReference>
<dbReference type="SUPFAM" id="SSF46955">
    <property type="entry name" value="Putative DNA-binding domain"/>
    <property type="match status" value="1"/>
</dbReference>
<dbReference type="SMART" id="SM00422">
    <property type="entry name" value="HTH_MERR"/>
    <property type="match status" value="1"/>
</dbReference>